<feature type="transmembrane region" description="Helical" evidence="7">
    <location>
        <begin position="89"/>
        <end position="110"/>
    </location>
</feature>
<evidence type="ECO:0000313" key="10">
    <source>
        <dbReference type="EMBL" id="ALS99033.1"/>
    </source>
</evidence>
<dbReference type="PANTHER" id="PTHR47870:SF1">
    <property type="entry name" value="CYTOCHROME C-TYPE BIOGENESIS PROTEIN CCMH"/>
    <property type="match status" value="1"/>
</dbReference>
<organism evidence="10 11">
    <name type="scientific">Lacimicrobium alkaliphilum</name>
    <dbReference type="NCBI Taxonomy" id="1526571"/>
    <lineage>
        <taxon>Bacteria</taxon>
        <taxon>Pseudomonadati</taxon>
        <taxon>Pseudomonadota</taxon>
        <taxon>Gammaproteobacteria</taxon>
        <taxon>Alteromonadales</taxon>
        <taxon>Alteromonadaceae</taxon>
        <taxon>Lacimicrobium</taxon>
    </lineage>
</organism>
<dbReference type="Pfam" id="PF23914">
    <property type="entry name" value="TPR_CcmH_CycH"/>
    <property type="match status" value="1"/>
</dbReference>
<keyword evidence="7" id="KW-1133">Transmembrane helix</keyword>
<dbReference type="STRING" id="1526571.AT746_12680"/>
<keyword evidence="4 5" id="KW-0802">TPR repeat</keyword>
<dbReference type="SUPFAM" id="SSF48452">
    <property type="entry name" value="TPR-like"/>
    <property type="match status" value="1"/>
</dbReference>
<evidence type="ECO:0000256" key="1">
    <source>
        <dbReference type="ARBA" id="ARBA00004196"/>
    </source>
</evidence>
<evidence type="ECO:0000256" key="5">
    <source>
        <dbReference type="PROSITE-ProRule" id="PRU00339"/>
    </source>
</evidence>
<evidence type="ECO:0000259" key="9">
    <source>
        <dbReference type="Pfam" id="PF23914"/>
    </source>
</evidence>
<dbReference type="GO" id="GO:0017004">
    <property type="term" value="P:cytochrome complex assembly"/>
    <property type="evidence" value="ECO:0007669"/>
    <property type="project" value="UniProtKB-KW"/>
</dbReference>
<dbReference type="PANTHER" id="PTHR47870">
    <property type="entry name" value="CYTOCHROME C-TYPE BIOGENESIS PROTEIN CCMH"/>
    <property type="match status" value="1"/>
</dbReference>
<reference evidence="10 11" key="1">
    <citation type="submission" date="2015-12" db="EMBL/GenBank/DDBJ databases">
        <title>Complete genome of Lacimicrobium alkaliphilum KCTC 32984.</title>
        <authorList>
            <person name="Kim S.-G."/>
            <person name="Lee Y.-J."/>
        </authorList>
    </citation>
    <scope>NUCLEOTIDE SEQUENCE [LARGE SCALE GENOMIC DNA]</scope>
    <source>
        <strain evidence="10 11">YelD216</strain>
    </source>
</reference>
<dbReference type="InterPro" id="IPR017560">
    <property type="entry name" value="Cyt_c_biogenesis_CcmI"/>
</dbReference>
<dbReference type="Gene3D" id="1.25.40.10">
    <property type="entry name" value="Tetratricopeptide repeat domain"/>
    <property type="match status" value="1"/>
</dbReference>
<dbReference type="EMBL" id="CP013650">
    <property type="protein sequence ID" value="ALS99033.1"/>
    <property type="molecule type" value="Genomic_DNA"/>
</dbReference>
<feature type="transmembrane region" description="Helical" evidence="7">
    <location>
        <begin position="6"/>
        <end position="24"/>
    </location>
</feature>
<keyword evidence="3" id="KW-0201">Cytochrome c-type biogenesis</keyword>
<evidence type="ECO:0000256" key="3">
    <source>
        <dbReference type="ARBA" id="ARBA00022748"/>
    </source>
</evidence>
<proteinExistence type="predicted"/>
<keyword evidence="7" id="KW-0472">Membrane</keyword>
<name>A0A0U3B617_9ALTE</name>
<dbReference type="InterPro" id="IPR056413">
    <property type="entry name" value="TPR_CcmH_CycH"/>
</dbReference>
<evidence type="ECO:0000256" key="6">
    <source>
        <dbReference type="SAM" id="Coils"/>
    </source>
</evidence>
<dbReference type="Pfam" id="PF23892">
    <property type="entry name" value="Ig_CycH"/>
    <property type="match status" value="1"/>
</dbReference>
<sequence>MTLFWSGAGALTLLALLLVCWPWLGKRLVRGTADSQKLNIRLTRQRLEELQREVHEGLIDEQDLKSAEQELKLALAQEQGAEQPTARSFSVSVLIMGLLLALAVGGGSYWKANEIGELKHWQQANAELADLGKRVVVEADPSVTAEELQRFALALRTRLWHQPDAPEGWLLLGRLHASLNRLDSAIEAYDKSIRLDPDKDSARMSLAQALVMTATEDNLQRALAILRSLTEKDKNNHSAIGLLAIAATQLGQNNLALDSWRQLQQQLPKDDPMYASVAQRIEALGGEDADITRLQLEISVAPELISRLPETGYLIVFARDPDKGNMPAAVKKQPLQDMPLTLMLTDADAMLTDYRLSDLNQAQLIARISEDADVSVRAGELEGEASITIEAGTNMQQRIVINREIK</sequence>
<keyword evidence="7" id="KW-0812">Transmembrane</keyword>
<dbReference type="Proteomes" id="UP000068447">
    <property type="component" value="Chromosome"/>
</dbReference>
<accession>A0A0U3B617</accession>
<gene>
    <name evidence="10" type="ORF">AT746_12680</name>
</gene>
<dbReference type="InterPro" id="IPR011990">
    <property type="entry name" value="TPR-like_helical_dom_sf"/>
</dbReference>
<dbReference type="InterPro" id="IPR051263">
    <property type="entry name" value="C-type_cytochrome_biogenesis"/>
</dbReference>
<keyword evidence="6" id="KW-0175">Coiled coil</keyword>
<keyword evidence="2" id="KW-0677">Repeat</keyword>
<evidence type="ECO:0000259" key="8">
    <source>
        <dbReference type="Pfam" id="PF23892"/>
    </source>
</evidence>
<dbReference type="AlphaFoldDB" id="A0A0U3B617"/>
<evidence type="ECO:0000313" key="11">
    <source>
        <dbReference type="Proteomes" id="UP000068447"/>
    </source>
</evidence>
<evidence type="ECO:0000256" key="2">
    <source>
        <dbReference type="ARBA" id="ARBA00022737"/>
    </source>
</evidence>
<dbReference type="KEGG" id="lal:AT746_12680"/>
<dbReference type="RefSeq" id="WP_062480852.1">
    <property type="nucleotide sequence ID" value="NZ_CP013650.1"/>
</dbReference>
<evidence type="ECO:0000256" key="7">
    <source>
        <dbReference type="SAM" id="Phobius"/>
    </source>
</evidence>
<dbReference type="InterPro" id="IPR019734">
    <property type="entry name" value="TPR_rpt"/>
</dbReference>
<feature type="repeat" description="TPR" evidence="5">
    <location>
        <begin position="166"/>
        <end position="199"/>
    </location>
</feature>
<dbReference type="PROSITE" id="PS50293">
    <property type="entry name" value="TPR_REGION"/>
    <property type="match status" value="1"/>
</dbReference>
<dbReference type="PROSITE" id="PS50005">
    <property type="entry name" value="TPR"/>
    <property type="match status" value="1"/>
</dbReference>
<keyword evidence="11" id="KW-1185">Reference proteome</keyword>
<dbReference type="GO" id="GO:0030313">
    <property type="term" value="C:cell envelope"/>
    <property type="evidence" value="ECO:0007669"/>
    <property type="project" value="UniProtKB-SubCell"/>
</dbReference>
<feature type="coiled-coil region" evidence="6">
    <location>
        <begin position="33"/>
        <end position="79"/>
    </location>
</feature>
<evidence type="ECO:0000256" key="4">
    <source>
        <dbReference type="ARBA" id="ARBA00022803"/>
    </source>
</evidence>
<protein>
    <submittedName>
        <fullName evidence="10">Uncharacterized protein</fullName>
    </submittedName>
</protein>
<feature type="domain" description="Cytochrome c-type biogenesis protein H TPR" evidence="9">
    <location>
        <begin position="118"/>
        <end position="274"/>
    </location>
</feature>
<dbReference type="SMART" id="SM00028">
    <property type="entry name" value="TPR"/>
    <property type="match status" value="2"/>
</dbReference>
<feature type="domain" description="Cytochrome c-type biogenesis protein H Ig-like" evidence="8">
    <location>
        <begin position="294"/>
        <end position="402"/>
    </location>
</feature>
<dbReference type="NCBIfam" id="TIGR03142">
    <property type="entry name" value="cytochro_ccmI"/>
    <property type="match status" value="1"/>
</dbReference>
<comment type="subcellular location">
    <subcellularLocation>
        <location evidence="1">Cell envelope</location>
    </subcellularLocation>
</comment>
<dbReference type="InterPro" id="IPR056412">
    <property type="entry name" value="Ig_CycH"/>
</dbReference>